<dbReference type="GO" id="GO:0102193">
    <property type="term" value="F:protein-ribulosamine 3-kinase activity"/>
    <property type="evidence" value="ECO:0007669"/>
    <property type="project" value="UniProtKB-EC"/>
</dbReference>
<dbReference type="EC" id="2.7.1.172" evidence="1"/>
<evidence type="ECO:0000256" key="1">
    <source>
        <dbReference type="ARBA" id="ARBA00011961"/>
    </source>
</evidence>
<protein>
    <recommendedName>
        <fullName evidence="1">protein-ribulosamine 3-kinase</fullName>
        <ecNumber evidence="1">2.7.1.172</ecNumber>
    </recommendedName>
</protein>
<reference evidence="4" key="1">
    <citation type="submission" date="2019-06" db="EMBL/GenBank/DDBJ databases">
        <title>Draft genome sequence of the griseofulvin-producing fungus Xylaria cubensis strain G536.</title>
        <authorList>
            <person name="Mead M.E."/>
            <person name="Raja H.A."/>
            <person name="Steenwyk J.L."/>
            <person name="Knowles S.L."/>
            <person name="Oberlies N.H."/>
            <person name="Rokas A."/>
        </authorList>
    </citation>
    <scope>NUCLEOTIDE SEQUENCE [LARGE SCALE GENOMIC DNA]</scope>
    <source>
        <strain evidence="4">G536</strain>
    </source>
</reference>
<evidence type="ECO:0000256" key="2">
    <source>
        <dbReference type="ARBA" id="ARBA00048655"/>
    </source>
</evidence>
<keyword evidence="4" id="KW-1185">Reference proteome</keyword>
<organism evidence="3 4">
    <name type="scientific">Xylaria flabelliformis</name>
    <dbReference type="NCBI Taxonomy" id="2512241"/>
    <lineage>
        <taxon>Eukaryota</taxon>
        <taxon>Fungi</taxon>
        <taxon>Dikarya</taxon>
        <taxon>Ascomycota</taxon>
        <taxon>Pezizomycotina</taxon>
        <taxon>Sordariomycetes</taxon>
        <taxon>Xylariomycetidae</taxon>
        <taxon>Xylariales</taxon>
        <taxon>Xylariaceae</taxon>
        <taxon>Xylaria</taxon>
    </lineage>
</organism>
<comment type="caution">
    <text evidence="3">The sequence shown here is derived from an EMBL/GenBank/DDBJ whole genome shotgun (WGS) entry which is preliminary data.</text>
</comment>
<comment type="catalytic activity">
    <reaction evidence="2">
        <text>N(6)-D-ribulosyl-L-lysyl-[protein] + ATP = N(6)-(3-O-phospho-D-ribulosyl)-L-lysyl-[protein] + ADP + H(+)</text>
        <dbReference type="Rhea" id="RHEA:48432"/>
        <dbReference type="Rhea" id="RHEA-COMP:12103"/>
        <dbReference type="Rhea" id="RHEA-COMP:12104"/>
        <dbReference type="ChEBI" id="CHEBI:15378"/>
        <dbReference type="ChEBI" id="CHEBI:30616"/>
        <dbReference type="ChEBI" id="CHEBI:90418"/>
        <dbReference type="ChEBI" id="CHEBI:90420"/>
        <dbReference type="ChEBI" id="CHEBI:456216"/>
        <dbReference type="EC" id="2.7.1.172"/>
    </reaction>
    <physiologicalReaction direction="left-to-right" evidence="2">
        <dbReference type="Rhea" id="RHEA:48433"/>
    </physiologicalReaction>
</comment>
<evidence type="ECO:0000313" key="3">
    <source>
        <dbReference type="EMBL" id="TRX93842.1"/>
    </source>
</evidence>
<dbReference type="AlphaFoldDB" id="A0A553I0X6"/>
<dbReference type="Pfam" id="PF03881">
    <property type="entry name" value="Fructosamin_kin"/>
    <property type="match status" value="1"/>
</dbReference>
<dbReference type="InterPro" id="IPR011009">
    <property type="entry name" value="Kinase-like_dom_sf"/>
</dbReference>
<dbReference type="InterPro" id="IPR016477">
    <property type="entry name" value="Fructo-/Ketosamine-3-kinase"/>
</dbReference>
<sequence length="364" mass="41326">MAPSTDPSIWNQEIAVPREVISYVDDAVKKKMPEGTQVLSIVPSGLSYWARTAKIETIGPDGSEVPYFIKVHQGETGQNIVLGEYHSMKTLWSVMPEIVAQPYGYGTYEKMDDIHFFLCSFHELTDDIPDVDNFPSLIAQLHQRQTSPDGTFGFPYQVFGGRLPQFFPVTNSWEETFKSGLERTFDSEESTHGYDEDMAQLRKGIIEKVIPRLIRPLETGPEKIQPRLVHGDLWDGNCSVDVNTNQPVIFDATCLWAHNEYDLGPWQPSRHKMSGPYIKEYTKYFAVSVPVEDFEDRVLLYSIVREDMRKLVEKYPGGYEAWLNERQFAKNRIDVGSVHPDTIASPEAPNAAVLQDVNKAEANT</sequence>
<dbReference type="EMBL" id="VFLP01000026">
    <property type="protein sequence ID" value="TRX93842.1"/>
    <property type="molecule type" value="Genomic_DNA"/>
</dbReference>
<evidence type="ECO:0000313" key="4">
    <source>
        <dbReference type="Proteomes" id="UP000319160"/>
    </source>
</evidence>
<name>A0A553I0X6_9PEZI</name>
<dbReference type="PANTHER" id="PTHR12149:SF8">
    <property type="entry name" value="PROTEIN-RIBULOSAMINE 3-KINASE"/>
    <property type="match status" value="1"/>
</dbReference>
<gene>
    <name evidence="3" type="ORF">FHL15_005224</name>
</gene>
<dbReference type="OrthoDB" id="5772781at2759"/>
<dbReference type="Gene3D" id="3.90.1200.10">
    <property type="match status" value="1"/>
</dbReference>
<proteinExistence type="predicted"/>
<dbReference type="PANTHER" id="PTHR12149">
    <property type="entry name" value="FRUCTOSAMINE 3 KINASE-RELATED PROTEIN"/>
    <property type="match status" value="1"/>
</dbReference>
<dbReference type="Proteomes" id="UP000319160">
    <property type="component" value="Unassembled WGS sequence"/>
</dbReference>
<accession>A0A553I0X6</accession>
<dbReference type="SUPFAM" id="SSF56112">
    <property type="entry name" value="Protein kinase-like (PK-like)"/>
    <property type="match status" value="1"/>
</dbReference>